<dbReference type="InterPro" id="IPR051552">
    <property type="entry name" value="HptR"/>
</dbReference>
<keyword evidence="4" id="KW-0902">Two-component regulatory system</keyword>
<evidence type="ECO:0000256" key="6">
    <source>
        <dbReference type="ARBA" id="ARBA00023125"/>
    </source>
</evidence>
<comment type="subcellular location">
    <subcellularLocation>
        <location evidence="1">Cytoplasm</location>
    </subcellularLocation>
</comment>
<evidence type="ECO:0000256" key="2">
    <source>
        <dbReference type="ARBA" id="ARBA00022490"/>
    </source>
</evidence>
<dbReference type="PROSITE" id="PS00041">
    <property type="entry name" value="HTH_ARAC_FAMILY_1"/>
    <property type="match status" value="1"/>
</dbReference>
<evidence type="ECO:0000256" key="8">
    <source>
        <dbReference type="PROSITE-ProRule" id="PRU00169"/>
    </source>
</evidence>
<dbReference type="GO" id="GO:0043565">
    <property type="term" value="F:sequence-specific DNA binding"/>
    <property type="evidence" value="ECO:0007669"/>
    <property type="project" value="InterPro"/>
</dbReference>
<evidence type="ECO:0000313" key="12">
    <source>
        <dbReference type="Proteomes" id="UP000490800"/>
    </source>
</evidence>
<dbReference type="GO" id="GO:0005737">
    <property type="term" value="C:cytoplasm"/>
    <property type="evidence" value="ECO:0007669"/>
    <property type="project" value="UniProtKB-SubCell"/>
</dbReference>
<dbReference type="Pfam" id="PF12833">
    <property type="entry name" value="HTH_18"/>
    <property type="match status" value="1"/>
</dbReference>
<organism evidence="11 12">
    <name type="scientific">Paenibacillus lutrae</name>
    <dbReference type="NCBI Taxonomy" id="2078573"/>
    <lineage>
        <taxon>Bacteria</taxon>
        <taxon>Bacillati</taxon>
        <taxon>Bacillota</taxon>
        <taxon>Bacilli</taxon>
        <taxon>Bacillales</taxon>
        <taxon>Paenibacillaceae</taxon>
        <taxon>Paenibacillus</taxon>
    </lineage>
</organism>
<dbReference type="SUPFAM" id="SSF46689">
    <property type="entry name" value="Homeodomain-like"/>
    <property type="match status" value="2"/>
</dbReference>
<dbReference type="PROSITE" id="PS50110">
    <property type="entry name" value="RESPONSE_REGULATORY"/>
    <property type="match status" value="1"/>
</dbReference>
<gene>
    <name evidence="11" type="ORF">EDM21_15585</name>
</gene>
<dbReference type="SMART" id="SM00448">
    <property type="entry name" value="REC"/>
    <property type="match status" value="1"/>
</dbReference>
<sequence length="551" mass="62134">MYKLMIVEDEPLIRAGLKHYFAWQELGVETILEAENGKQGFRTALGERPDIVITDIRMPEMDGLQMVEELRSELPDTVFIILTGYNDFAYAQKAIRLGSVHAFLLKPLEYDESLSILMECLETLKQRKAARVQQNLLETEARETIKLKRSQLVKLLLEEPVPGEIPLSSYGLDGASYTYLPFVVTWFTQQPLSYLARGRLRNQAEKLASELIRCCYNDADRVQVLTYFDHAKMYALACLEESTSPSLTGNAISGPDVSRVSGLFGQSGTDQATFYAALGSRSSDPAAAGSSLRQAEKALYLRFFHPERQLLEAGRPASLPADSDSDPLVRLSGPDKAELERGLETGGAEPIKLLLARLAREKLLDTPGAAYGSLLGFLQDIVSVTLRFAHKHDIPVEGVYSDKLLKLSCVDDFRTLKGLLDWMSGWMLHLSSVYQESSQTNGPGNGIIFKQIETYIRQHLDQDVTLQMVADQFFYNPSYLSRLFKLKLNKNYMTFVSEIRISHAMDCLQKPEYLVTDVCHLCGYKSYKHFVKTFKKITRLTPTDYRKQIGL</sequence>
<dbReference type="InterPro" id="IPR018062">
    <property type="entry name" value="HTH_AraC-typ_CS"/>
</dbReference>
<dbReference type="OrthoDB" id="9794370at2"/>
<keyword evidence="6" id="KW-0238">DNA-binding</keyword>
<dbReference type="RefSeq" id="WP_157336857.1">
    <property type="nucleotide sequence ID" value="NZ_RHLK01000008.1"/>
</dbReference>
<dbReference type="PANTHER" id="PTHR42713">
    <property type="entry name" value="HISTIDINE KINASE-RELATED"/>
    <property type="match status" value="1"/>
</dbReference>
<dbReference type="CDD" id="cd17536">
    <property type="entry name" value="REC_YesN-like"/>
    <property type="match status" value="1"/>
</dbReference>
<evidence type="ECO:0000259" key="9">
    <source>
        <dbReference type="PROSITE" id="PS01124"/>
    </source>
</evidence>
<keyword evidence="2" id="KW-0963">Cytoplasm</keyword>
<dbReference type="SMART" id="SM00342">
    <property type="entry name" value="HTH_ARAC"/>
    <property type="match status" value="1"/>
</dbReference>
<accession>A0A7X3FJJ3</accession>
<protein>
    <submittedName>
        <fullName evidence="11">Response regulator</fullName>
    </submittedName>
</protein>
<dbReference type="InterPro" id="IPR009057">
    <property type="entry name" value="Homeodomain-like_sf"/>
</dbReference>
<dbReference type="Pfam" id="PF00072">
    <property type="entry name" value="Response_reg"/>
    <property type="match status" value="1"/>
</dbReference>
<dbReference type="GO" id="GO:0003700">
    <property type="term" value="F:DNA-binding transcription factor activity"/>
    <property type="evidence" value="ECO:0007669"/>
    <property type="project" value="InterPro"/>
</dbReference>
<name>A0A7X3FJJ3_9BACL</name>
<evidence type="ECO:0000313" key="11">
    <source>
        <dbReference type="EMBL" id="MVP00931.1"/>
    </source>
</evidence>
<dbReference type="InterPro" id="IPR011006">
    <property type="entry name" value="CheY-like_superfamily"/>
</dbReference>
<dbReference type="PROSITE" id="PS01124">
    <property type="entry name" value="HTH_ARAC_FAMILY_2"/>
    <property type="match status" value="1"/>
</dbReference>
<dbReference type="GO" id="GO:0000160">
    <property type="term" value="P:phosphorelay signal transduction system"/>
    <property type="evidence" value="ECO:0007669"/>
    <property type="project" value="UniProtKB-KW"/>
</dbReference>
<proteinExistence type="predicted"/>
<evidence type="ECO:0000256" key="4">
    <source>
        <dbReference type="ARBA" id="ARBA00023012"/>
    </source>
</evidence>
<comment type="caution">
    <text evidence="11">The sequence shown here is derived from an EMBL/GenBank/DDBJ whole genome shotgun (WGS) entry which is preliminary data.</text>
</comment>
<dbReference type="Gene3D" id="3.40.50.2300">
    <property type="match status" value="1"/>
</dbReference>
<dbReference type="Proteomes" id="UP000490800">
    <property type="component" value="Unassembled WGS sequence"/>
</dbReference>
<evidence type="ECO:0000256" key="7">
    <source>
        <dbReference type="ARBA" id="ARBA00023163"/>
    </source>
</evidence>
<keyword evidence="3 8" id="KW-0597">Phosphoprotein</keyword>
<keyword evidence="5" id="KW-0805">Transcription regulation</keyword>
<evidence type="ECO:0000256" key="1">
    <source>
        <dbReference type="ARBA" id="ARBA00004496"/>
    </source>
</evidence>
<feature type="modified residue" description="4-aspartylphosphate" evidence="8">
    <location>
        <position position="55"/>
    </location>
</feature>
<keyword evidence="12" id="KW-1185">Reference proteome</keyword>
<dbReference type="PANTHER" id="PTHR42713:SF3">
    <property type="entry name" value="TRANSCRIPTIONAL REGULATORY PROTEIN HPTR"/>
    <property type="match status" value="1"/>
</dbReference>
<dbReference type="EMBL" id="RHLK01000008">
    <property type="protein sequence ID" value="MVP00931.1"/>
    <property type="molecule type" value="Genomic_DNA"/>
</dbReference>
<dbReference type="Gene3D" id="1.10.10.60">
    <property type="entry name" value="Homeodomain-like"/>
    <property type="match status" value="2"/>
</dbReference>
<evidence type="ECO:0000256" key="3">
    <source>
        <dbReference type="ARBA" id="ARBA00022553"/>
    </source>
</evidence>
<evidence type="ECO:0000259" key="10">
    <source>
        <dbReference type="PROSITE" id="PS50110"/>
    </source>
</evidence>
<dbReference type="InterPro" id="IPR001789">
    <property type="entry name" value="Sig_transdc_resp-reg_receiver"/>
</dbReference>
<dbReference type="AlphaFoldDB" id="A0A7X3FJJ3"/>
<dbReference type="SUPFAM" id="SSF52172">
    <property type="entry name" value="CheY-like"/>
    <property type="match status" value="1"/>
</dbReference>
<reference evidence="11 12" key="1">
    <citation type="journal article" date="2019" name="Microorganisms">
        <title>Paenibacillus lutrae sp. nov., A Chitinolytic Species Isolated from A River Otter in Castril Natural Park, Granada, Spain.</title>
        <authorList>
            <person name="Rodriguez M."/>
            <person name="Reina J.C."/>
            <person name="Bejar V."/>
            <person name="Llamas I."/>
        </authorList>
    </citation>
    <scope>NUCLEOTIDE SEQUENCE [LARGE SCALE GENOMIC DNA]</scope>
    <source>
        <strain evidence="11 12">N10</strain>
    </source>
</reference>
<keyword evidence="7" id="KW-0804">Transcription</keyword>
<feature type="domain" description="Response regulatory" evidence="10">
    <location>
        <begin position="3"/>
        <end position="121"/>
    </location>
</feature>
<feature type="domain" description="HTH araC/xylS-type" evidence="9">
    <location>
        <begin position="450"/>
        <end position="548"/>
    </location>
</feature>
<dbReference type="InterPro" id="IPR018060">
    <property type="entry name" value="HTH_AraC"/>
</dbReference>
<evidence type="ECO:0000256" key="5">
    <source>
        <dbReference type="ARBA" id="ARBA00023015"/>
    </source>
</evidence>